<reference evidence="3" key="2">
    <citation type="submission" date="2025-08" db="UniProtKB">
        <authorList>
            <consortium name="Ensembl"/>
        </authorList>
    </citation>
    <scope>IDENTIFICATION</scope>
</reference>
<dbReference type="InterPro" id="IPR000092">
    <property type="entry name" value="Polyprenyl_synt"/>
</dbReference>
<dbReference type="Pfam" id="PF00348">
    <property type="entry name" value="polyprenyl_synt"/>
    <property type="match status" value="1"/>
</dbReference>
<dbReference type="InterPro" id="IPR008949">
    <property type="entry name" value="Isoprenoid_synthase_dom_sf"/>
</dbReference>
<proteinExistence type="predicted"/>
<dbReference type="GO" id="GO:0004659">
    <property type="term" value="F:prenyltransferase activity"/>
    <property type="evidence" value="ECO:0007669"/>
    <property type="project" value="InterPro"/>
</dbReference>
<evidence type="ECO:0000313" key="4">
    <source>
        <dbReference type="Proteomes" id="UP000314982"/>
    </source>
</evidence>
<reference evidence="3" key="3">
    <citation type="submission" date="2025-09" db="UniProtKB">
        <authorList>
            <consortium name="Ensembl"/>
        </authorList>
    </citation>
    <scope>IDENTIFICATION</scope>
</reference>
<evidence type="ECO:0000313" key="3">
    <source>
        <dbReference type="Ensembl" id="ENSHHUP00000036050.1"/>
    </source>
</evidence>
<evidence type="ECO:0000256" key="2">
    <source>
        <dbReference type="ARBA" id="ARBA00022842"/>
    </source>
</evidence>
<dbReference type="Proteomes" id="UP000314982">
    <property type="component" value="Unassembled WGS sequence"/>
</dbReference>
<protein>
    <submittedName>
        <fullName evidence="3">Uncharacterized protein</fullName>
    </submittedName>
</protein>
<keyword evidence="1" id="KW-0479">Metal-binding</keyword>
<dbReference type="GO" id="GO:0008299">
    <property type="term" value="P:isoprenoid biosynthetic process"/>
    <property type="evidence" value="ECO:0007669"/>
    <property type="project" value="InterPro"/>
</dbReference>
<dbReference type="Ensembl" id="ENSHHUT00000037490.1">
    <property type="protein sequence ID" value="ENSHHUP00000036050.1"/>
    <property type="gene ID" value="ENSHHUG00000022669.1"/>
</dbReference>
<sequence>MTEMLYNASLLIDDIEDSFRPRRGFLVAHRVYGVPSVFNSANYVYFLRLEKVLTLDPPRGGSCVHPSACGTLPWPGSSHPLERYVLLMPYREPVPHLGPPEDRGPLRPSRGPDAALLWLGTRPQGRYML</sequence>
<name>A0A4W5MF96_9TELE</name>
<dbReference type="GO" id="GO:0046872">
    <property type="term" value="F:metal ion binding"/>
    <property type="evidence" value="ECO:0007669"/>
    <property type="project" value="UniProtKB-KW"/>
</dbReference>
<dbReference type="AlphaFoldDB" id="A0A4W5MF96"/>
<accession>A0A4W5MF96</accession>
<organism evidence="3 4">
    <name type="scientific">Hucho hucho</name>
    <name type="common">huchen</name>
    <dbReference type="NCBI Taxonomy" id="62062"/>
    <lineage>
        <taxon>Eukaryota</taxon>
        <taxon>Metazoa</taxon>
        <taxon>Chordata</taxon>
        <taxon>Craniata</taxon>
        <taxon>Vertebrata</taxon>
        <taxon>Euteleostomi</taxon>
        <taxon>Actinopterygii</taxon>
        <taxon>Neopterygii</taxon>
        <taxon>Teleostei</taxon>
        <taxon>Protacanthopterygii</taxon>
        <taxon>Salmoniformes</taxon>
        <taxon>Salmonidae</taxon>
        <taxon>Salmoninae</taxon>
        <taxon>Hucho</taxon>
    </lineage>
</organism>
<dbReference type="STRING" id="62062.ENSHHUP00000036050"/>
<evidence type="ECO:0000256" key="1">
    <source>
        <dbReference type="ARBA" id="ARBA00022723"/>
    </source>
</evidence>
<dbReference type="InterPro" id="IPR033749">
    <property type="entry name" value="Polyprenyl_synt_CS"/>
</dbReference>
<keyword evidence="4" id="KW-1185">Reference proteome</keyword>
<keyword evidence="2" id="KW-0460">Magnesium</keyword>
<dbReference type="PROSITE" id="PS00723">
    <property type="entry name" value="POLYPRENYL_SYNTHASE_1"/>
    <property type="match status" value="1"/>
</dbReference>
<reference evidence="4" key="1">
    <citation type="submission" date="2018-06" db="EMBL/GenBank/DDBJ databases">
        <title>Genome assembly of Danube salmon.</title>
        <authorList>
            <person name="Macqueen D.J."/>
            <person name="Gundappa M.K."/>
        </authorList>
    </citation>
    <scope>NUCLEOTIDE SEQUENCE [LARGE SCALE GENOMIC DNA]</scope>
</reference>
<dbReference type="Gene3D" id="1.10.600.10">
    <property type="entry name" value="Farnesyl Diphosphate Synthase"/>
    <property type="match status" value="1"/>
</dbReference>
<dbReference type="SUPFAM" id="SSF48576">
    <property type="entry name" value="Terpenoid synthases"/>
    <property type="match status" value="1"/>
</dbReference>